<evidence type="ECO:0000313" key="2">
    <source>
        <dbReference type="Proteomes" id="UP001302812"/>
    </source>
</evidence>
<dbReference type="AlphaFoldDB" id="A0AAN6TAI4"/>
<dbReference type="Proteomes" id="UP001302812">
    <property type="component" value="Unassembled WGS sequence"/>
</dbReference>
<sequence length="141" mass="15724">MQPSPRSGRLRLEAIRTRWNASWRQRLVIACLEDKGQTTATGYRNLPAPGSSWHCVRRKAVYTTFPLDPRLNPLLGAVAATMGVCTKPGPVTGTRDLPLQLLSTCTGTKGSKYRYIPSWCCTCILAWAHFQRPSFSSEVRT</sequence>
<accession>A0AAN6TAI4</accession>
<reference evidence="1" key="2">
    <citation type="submission" date="2023-05" db="EMBL/GenBank/DDBJ databases">
        <authorList>
            <consortium name="Lawrence Berkeley National Laboratory"/>
            <person name="Steindorff A."/>
            <person name="Hensen N."/>
            <person name="Bonometti L."/>
            <person name="Westerberg I."/>
            <person name="Brannstrom I.O."/>
            <person name="Guillou S."/>
            <person name="Cros-Aarteil S."/>
            <person name="Calhoun S."/>
            <person name="Haridas S."/>
            <person name="Kuo A."/>
            <person name="Mondo S."/>
            <person name="Pangilinan J."/>
            <person name="Riley R."/>
            <person name="Labutti K."/>
            <person name="Andreopoulos B."/>
            <person name="Lipzen A."/>
            <person name="Chen C."/>
            <person name="Yanf M."/>
            <person name="Daum C."/>
            <person name="Ng V."/>
            <person name="Clum A."/>
            <person name="Ohm R."/>
            <person name="Martin F."/>
            <person name="Silar P."/>
            <person name="Natvig D."/>
            <person name="Lalanne C."/>
            <person name="Gautier V."/>
            <person name="Ament-Velasquez S.L."/>
            <person name="Kruys A."/>
            <person name="Hutchinson M.I."/>
            <person name="Powell A.J."/>
            <person name="Barry K."/>
            <person name="Miller A.N."/>
            <person name="Grigoriev I.V."/>
            <person name="Debuchy R."/>
            <person name="Gladieux P."/>
            <person name="Thoren M.H."/>
            <person name="Johannesson H."/>
        </authorList>
    </citation>
    <scope>NUCLEOTIDE SEQUENCE</scope>
    <source>
        <strain evidence="1">CBS 508.74</strain>
    </source>
</reference>
<organism evidence="1 2">
    <name type="scientific">Canariomyces notabilis</name>
    <dbReference type="NCBI Taxonomy" id="2074819"/>
    <lineage>
        <taxon>Eukaryota</taxon>
        <taxon>Fungi</taxon>
        <taxon>Dikarya</taxon>
        <taxon>Ascomycota</taxon>
        <taxon>Pezizomycotina</taxon>
        <taxon>Sordariomycetes</taxon>
        <taxon>Sordariomycetidae</taxon>
        <taxon>Sordariales</taxon>
        <taxon>Chaetomiaceae</taxon>
        <taxon>Canariomyces</taxon>
    </lineage>
</organism>
<gene>
    <name evidence="1" type="ORF">N656DRAFT_297114</name>
</gene>
<protein>
    <submittedName>
        <fullName evidence="1">Uncharacterized protein</fullName>
    </submittedName>
</protein>
<evidence type="ECO:0000313" key="1">
    <source>
        <dbReference type="EMBL" id="KAK4110084.1"/>
    </source>
</evidence>
<reference evidence="1" key="1">
    <citation type="journal article" date="2023" name="Mol. Phylogenet. Evol.">
        <title>Genome-scale phylogeny and comparative genomics of the fungal order Sordariales.</title>
        <authorList>
            <person name="Hensen N."/>
            <person name="Bonometti L."/>
            <person name="Westerberg I."/>
            <person name="Brannstrom I.O."/>
            <person name="Guillou S."/>
            <person name="Cros-Aarteil S."/>
            <person name="Calhoun S."/>
            <person name="Haridas S."/>
            <person name="Kuo A."/>
            <person name="Mondo S."/>
            <person name="Pangilinan J."/>
            <person name="Riley R."/>
            <person name="LaButti K."/>
            <person name="Andreopoulos B."/>
            <person name="Lipzen A."/>
            <person name="Chen C."/>
            <person name="Yan M."/>
            <person name="Daum C."/>
            <person name="Ng V."/>
            <person name="Clum A."/>
            <person name="Steindorff A."/>
            <person name="Ohm R.A."/>
            <person name="Martin F."/>
            <person name="Silar P."/>
            <person name="Natvig D.O."/>
            <person name="Lalanne C."/>
            <person name="Gautier V."/>
            <person name="Ament-Velasquez S.L."/>
            <person name="Kruys A."/>
            <person name="Hutchinson M.I."/>
            <person name="Powell A.J."/>
            <person name="Barry K."/>
            <person name="Miller A.N."/>
            <person name="Grigoriev I.V."/>
            <person name="Debuchy R."/>
            <person name="Gladieux P."/>
            <person name="Hiltunen Thoren M."/>
            <person name="Johannesson H."/>
        </authorList>
    </citation>
    <scope>NUCLEOTIDE SEQUENCE</scope>
    <source>
        <strain evidence="1">CBS 508.74</strain>
    </source>
</reference>
<dbReference type="RefSeq" id="XP_064667654.1">
    <property type="nucleotide sequence ID" value="XM_064809162.1"/>
</dbReference>
<name>A0AAN6TAI4_9PEZI</name>
<dbReference type="GeneID" id="89933285"/>
<proteinExistence type="predicted"/>
<comment type="caution">
    <text evidence="1">The sequence shown here is derived from an EMBL/GenBank/DDBJ whole genome shotgun (WGS) entry which is preliminary data.</text>
</comment>
<dbReference type="EMBL" id="MU853352">
    <property type="protein sequence ID" value="KAK4110084.1"/>
    <property type="molecule type" value="Genomic_DNA"/>
</dbReference>
<keyword evidence="2" id="KW-1185">Reference proteome</keyword>